<comment type="subcellular location">
    <subcellularLocation>
        <location evidence="11">Cytoplasm</location>
    </subcellularLocation>
    <text evidence="11">About half TF is bound to the ribosome near the polypeptide exit tunnel while the other half is free in the cytoplasm.</text>
</comment>
<comment type="function">
    <text evidence="11">Involved in protein export. Acts as a chaperone by maintaining the newly synthesized protein in an open conformation. Functions as a peptidyl-prolyl cis-trans isomerase.</text>
</comment>
<gene>
    <name evidence="11 17" type="primary">tig</name>
    <name evidence="17" type="ORF">KDA_17850</name>
</gene>
<dbReference type="InterPro" id="IPR027304">
    <property type="entry name" value="Trigger_fact/SurA_dom_sf"/>
</dbReference>
<dbReference type="GO" id="GO:0044183">
    <property type="term" value="F:protein folding chaperone"/>
    <property type="evidence" value="ECO:0007669"/>
    <property type="project" value="TreeGrafter"/>
</dbReference>
<comment type="caution">
    <text evidence="17">The sequence shown here is derived from an EMBL/GenBank/DDBJ whole genome shotgun (WGS) entry which is preliminary data.</text>
</comment>
<dbReference type="Proteomes" id="UP000287171">
    <property type="component" value="Unassembled WGS sequence"/>
</dbReference>
<evidence type="ECO:0000256" key="4">
    <source>
        <dbReference type="ARBA" id="ARBA00016902"/>
    </source>
</evidence>
<dbReference type="RefSeq" id="WP_126626779.1">
    <property type="nucleotide sequence ID" value="NZ_BIFT01000001.1"/>
</dbReference>
<evidence type="ECO:0000259" key="16">
    <source>
        <dbReference type="Pfam" id="PF05698"/>
    </source>
</evidence>
<dbReference type="GO" id="GO:0015031">
    <property type="term" value="P:protein transport"/>
    <property type="evidence" value="ECO:0007669"/>
    <property type="project" value="UniProtKB-UniRule"/>
</dbReference>
<protein>
    <recommendedName>
        <fullName evidence="4 11">Trigger factor</fullName>
        <shortName evidence="11">TF</shortName>
        <ecNumber evidence="3 11">5.2.1.8</ecNumber>
    </recommendedName>
    <alternativeName>
        <fullName evidence="10 11">PPIase</fullName>
    </alternativeName>
</protein>
<dbReference type="NCBIfam" id="TIGR00115">
    <property type="entry name" value="tig"/>
    <property type="match status" value="1"/>
</dbReference>
<dbReference type="GO" id="GO:0043335">
    <property type="term" value="P:protein unfolding"/>
    <property type="evidence" value="ECO:0007669"/>
    <property type="project" value="TreeGrafter"/>
</dbReference>
<dbReference type="InterPro" id="IPR037041">
    <property type="entry name" value="Trigger_fac_C_sf"/>
</dbReference>
<proteinExistence type="inferred from homology"/>
<evidence type="ECO:0000256" key="7">
    <source>
        <dbReference type="ARBA" id="ARBA00023186"/>
    </source>
</evidence>
<dbReference type="GO" id="GO:0043022">
    <property type="term" value="F:ribosome binding"/>
    <property type="evidence" value="ECO:0007669"/>
    <property type="project" value="TreeGrafter"/>
</dbReference>
<dbReference type="PANTHER" id="PTHR30560:SF3">
    <property type="entry name" value="TRIGGER FACTOR-LIKE PROTEIN TIG, CHLOROPLASTIC"/>
    <property type="match status" value="1"/>
</dbReference>
<evidence type="ECO:0000256" key="2">
    <source>
        <dbReference type="ARBA" id="ARBA00005464"/>
    </source>
</evidence>
<reference evidence="18" key="1">
    <citation type="submission" date="2018-12" db="EMBL/GenBank/DDBJ databases">
        <title>Tengunoibacter tsumagoiensis gen. nov., sp. nov., Dictyobacter kobayashii sp. nov., D. alpinus sp. nov., and D. joshuensis sp. nov. and description of Dictyobacteraceae fam. nov. within the order Ktedonobacterales isolated from Tengu-no-mugimeshi.</title>
        <authorList>
            <person name="Wang C.M."/>
            <person name="Zheng Y."/>
            <person name="Sakai Y."/>
            <person name="Toyoda A."/>
            <person name="Minakuchi Y."/>
            <person name="Abe K."/>
            <person name="Yokota A."/>
            <person name="Yabe S."/>
        </authorList>
    </citation>
    <scope>NUCLEOTIDE SEQUENCE [LARGE SCALE GENOMIC DNA]</scope>
    <source>
        <strain evidence="18">Uno16</strain>
    </source>
</reference>
<dbReference type="Gene3D" id="1.10.3120.10">
    <property type="entry name" value="Trigger factor, C-terminal domain"/>
    <property type="match status" value="1"/>
</dbReference>
<keyword evidence="6 11" id="KW-0697">Rotamase</keyword>
<evidence type="ECO:0000256" key="8">
    <source>
        <dbReference type="ARBA" id="ARBA00023235"/>
    </source>
</evidence>
<evidence type="ECO:0000313" key="17">
    <source>
        <dbReference type="EMBL" id="GCE26301.1"/>
    </source>
</evidence>
<keyword evidence="7 11" id="KW-0143">Chaperone</keyword>
<comment type="catalytic activity">
    <reaction evidence="1 11">
        <text>[protein]-peptidylproline (omega=180) = [protein]-peptidylproline (omega=0)</text>
        <dbReference type="Rhea" id="RHEA:16237"/>
        <dbReference type="Rhea" id="RHEA-COMP:10747"/>
        <dbReference type="Rhea" id="RHEA-COMP:10748"/>
        <dbReference type="ChEBI" id="CHEBI:83833"/>
        <dbReference type="ChEBI" id="CHEBI:83834"/>
        <dbReference type="EC" id="5.2.1.8"/>
    </reaction>
</comment>
<evidence type="ECO:0000256" key="11">
    <source>
        <dbReference type="HAMAP-Rule" id="MF_00303"/>
    </source>
</evidence>
<evidence type="ECO:0000256" key="10">
    <source>
        <dbReference type="ARBA" id="ARBA00029986"/>
    </source>
</evidence>
<dbReference type="SUPFAM" id="SSF54534">
    <property type="entry name" value="FKBP-like"/>
    <property type="match status" value="1"/>
</dbReference>
<evidence type="ECO:0000259" key="15">
    <source>
        <dbReference type="Pfam" id="PF05697"/>
    </source>
</evidence>
<keyword evidence="8 11" id="KW-0413">Isomerase</keyword>
<keyword evidence="5 11" id="KW-0132">Cell division</keyword>
<dbReference type="Pfam" id="PF00254">
    <property type="entry name" value="FKBP_C"/>
    <property type="match status" value="1"/>
</dbReference>
<keyword evidence="11" id="KW-0963">Cytoplasm</keyword>
<evidence type="ECO:0000259" key="14">
    <source>
        <dbReference type="Pfam" id="PF00254"/>
    </source>
</evidence>
<organism evidence="17 18">
    <name type="scientific">Dictyobacter alpinus</name>
    <dbReference type="NCBI Taxonomy" id="2014873"/>
    <lineage>
        <taxon>Bacteria</taxon>
        <taxon>Bacillati</taxon>
        <taxon>Chloroflexota</taxon>
        <taxon>Ktedonobacteria</taxon>
        <taxon>Ktedonobacterales</taxon>
        <taxon>Dictyobacteraceae</taxon>
        <taxon>Dictyobacter</taxon>
    </lineage>
</organism>
<dbReference type="HAMAP" id="MF_00303">
    <property type="entry name" value="Trigger_factor_Tig"/>
    <property type="match status" value="1"/>
</dbReference>
<dbReference type="GO" id="GO:0051083">
    <property type="term" value="P:'de novo' cotranslational protein folding"/>
    <property type="evidence" value="ECO:0007669"/>
    <property type="project" value="TreeGrafter"/>
</dbReference>
<sequence length="477" mass="54505">MKVSVEKLPTSEAVLNVDVTWDEMQKASDKAYRKLVKQVDIQGFRRGKAPRTVLERRVGKEYIYQEGLDDLISEAYSNALKENDLTPISQPKLDAPVFEMGQDYHFSLTVPVITPVELADYKSMHFDREEVTVSSEEVEEELKGFQNRLSDWETVERPVEYDDRIKADLKLTSGEQQISDLKDNTFEITQERHGLFSGMDEHIVGMKTGESKSFTTTIPEDYSNEKLAGKEANYDLTVLSVESKQEPALDDDFAKKVSDDQFDNMEDLRKAISDNILERKKRSATEELRDKALKEVIEKSTFVIHPTLIDQEVDEMEHQFGHMLEQQHLNMNQYLNMVKKSREEYRQELRADAEERVKRQLVLEQIANDEQIMVDPGEIEALFNAYEQIGQPLPKTEEQIRALMLSYRREKTLTRLIELTTDPDPDAESEEAAEEDAAIANAEAAVLASETEATEDDAEESATATTLSGDQKTETVE</sequence>
<dbReference type="SUPFAM" id="SSF109998">
    <property type="entry name" value="Triger factor/SurA peptide-binding domain-like"/>
    <property type="match status" value="1"/>
</dbReference>
<comment type="similarity">
    <text evidence="2 11">Belongs to the FKBP-type PPIase family. Tig subfamily.</text>
</comment>
<evidence type="ECO:0000256" key="3">
    <source>
        <dbReference type="ARBA" id="ARBA00013194"/>
    </source>
</evidence>
<accession>A0A402B4N5</accession>
<dbReference type="EC" id="5.2.1.8" evidence="3 11"/>
<keyword evidence="9 11" id="KW-0131">Cell cycle</keyword>
<dbReference type="InterPro" id="IPR001179">
    <property type="entry name" value="PPIase_FKBP_dom"/>
</dbReference>
<dbReference type="GO" id="GO:0005737">
    <property type="term" value="C:cytoplasm"/>
    <property type="evidence" value="ECO:0007669"/>
    <property type="project" value="UniProtKB-SubCell"/>
</dbReference>
<dbReference type="Pfam" id="PF05697">
    <property type="entry name" value="Trigger_N"/>
    <property type="match status" value="1"/>
</dbReference>
<dbReference type="Gene3D" id="3.30.70.1050">
    <property type="entry name" value="Trigger factor ribosome-binding domain"/>
    <property type="match status" value="1"/>
</dbReference>
<dbReference type="InterPro" id="IPR036611">
    <property type="entry name" value="Trigger_fac_ribosome-bd_sf"/>
</dbReference>
<dbReference type="Pfam" id="PF05698">
    <property type="entry name" value="Trigger_C"/>
    <property type="match status" value="1"/>
</dbReference>
<dbReference type="OrthoDB" id="9767721at2"/>
<dbReference type="GO" id="GO:0003755">
    <property type="term" value="F:peptidyl-prolyl cis-trans isomerase activity"/>
    <property type="evidence" value="ECO:0007669"/>
    <property type="project" value="UniProtKB-UniRule"/>
</dbReference>
<feature type="coiled-coil region" evidence="12">
    <location>
        <begin position="128"/>
        <end position="155"/>
    </location>
</feature>
<dbReference type="InterPro" id="IPR005215">
    <property type="entry name" value="Trig_fac"/>
</dbReference>
<dbReference type="AlphaFoldDB" id="A0A402B4N5"/>
<evidence type="ECO:0000256" key="6">
    <source>
        <dbReference type="ARBA" id="ARBA00023110"/>
    </source>
</evidence>
<dbReference type="InterPro" id="IPR008881">
    <property type="entry name" value="Trigger_fac_ribosome-bd_bac"/>
</dbReference>
<dbReference type="InterPro" id="IPR008880">
    <property type="entry name" value="Trigger_fac_C"/>
</dbReference>
<keyword evidence="12" id="KW-0175">Coiled coil</keyword>
<keyword evidence="18" id="KW-1185">Reference proteome</keyword>
<feature type="region of interest" description="Disordered" evidence="13">
    <location>
        <begin position="445"/>
        <end position="477"/>
    </location>
</feature>
<comment type="domain">
    <text evidence="11">Consists of 3 domains; the N-terminus binds the ribosome, the middle domain has PPIase activity, while the C-terminus has intrinsic chaperone activity on its own.</text>
</comment>
<evidence type="ECO:0000256" key="13">
    <source>
        <dbReference type="SAM" id="MobiDB-lite"/>
    </source>
</evidence>
<feature type="domain" description="Trigger factor ribosome-binding bacterial" evidence="15">
    <location>
        <begin position="1"/>
        <end position="143"/>
    </location>
</feature>
<evidence type="ECO:0000256" key="1">
    <source>
        <dbReference type="ARBA" id="ARBA00000971"/>
    </source>
</evidence>
<dbReference type="PIRSF" id="PIRSF003095">
    <property type="entry name" value="Trigger_factor"/>
    <property type="match status" value="1"/>
</dbReference>
<dbReference type="PANTHER" id="PTHR30560">
    <property type="entry name" value="TRIGGER FACTOR CHAPERONE AND PEPTIDYL-PROLYL CIS/TRANS ISOMERASE"/>
    <property type="match status" value="1"/>
</dbReference>
<dbReference type="SUPFAM" id="SSF102735">
    <property type="entry name" value="Trigger factor ribosome-binding domain"/>
    <property type="match status" value="1"/>
</dbReference>
<dbReference type="InterPro" id="IPR046357">
    <property type="entry name" value="PPIase_dom_sf"/>
</dbReference>
<evidence type="ECO:0000256" key="5">
    <source>
        <dbReference type="ARBA" id="ARBA00022618"/>
    </source>
</evidence>
<evidence type="ECO:0000256" key="9">
    <source>
        <dbReference type="ARBA" id="ARBA00023306"/>
    </source>
</evidence>
<dbReference type="GO" id="GO:0051301">
    <property type="term" value="P:cell division"/>
    <property type="evidence" value="ECO:0007669"/>
    <property type="project" value="UniProtKB-KW"/>
</dbReference>
<dbReference type="Gene3D" id="3.10.50.40">
    <property type="match status" value="1"/>
</dbReference>
<dbReference type="EMBL" id="BIFT01000001">
    <property type="protein sequence ID" value="GCE26301.1"/>
    <property type="molecule type" value="Genomic_DNA"/>
</dbReference>
<feature type="domain" description="Trigger factor C-terminal" evidence="16">
    <location>
        <begin position="265"/>
        <end position="400"/>
    </location>
</feature>
<name>A0A402B4N5_9CHLR</name>
<evidence type="ECO:0000256" key="12">
    <source>
        <dbReference type="SAM" id="Coils"/>
    </source>
</evidence>
<evidence type="ECO:0000313" key="18">
    <source>
        <dbReference type="Proteomes" id="UP000287171"/>
    </source>
</evidence>
<feature type="domain" description="PPIase FKBP-type" evidence="14">
    <location>
        <begin position="162"/>
        <end position="231"/>
    </location>
</feature>